<organism evidence="1 2">
    <name type="scientific">Rhizobium wenxiniae</name>
    <dbReference type="NCBI Taxonomy" id="1737357"/>
    <lineage>
        <taxon>Bacteria</taxon>
        <taxon>Pseudomonadati</taxon>
        <taxon>Pseudomonadota</taxon>
        <taxon>Alphaproteobacteria</taxon>
        <taxon>Hyphomicrobiales</taxon>
        <taxon>Rhizobiaceae</taxon>
        <taxon>Rhizobium/Agrobacterium group</taxon>
        <taxon>Rhizobium</taxon>
    </lineage>
</organism>
<dbReference type="AlphaFoldDB" id="A0A7W9Y9J7"/>
<name>A0A7W9Y9J7_9HYPH</name>
<accession>A0A7W9Y9J7</accession>
<keyword evidence="2" id="KW-1185">Reference proteome</keyword>
<sequence length="62" mass="7561">MKRFKWMSYCDFSEEMFWSEAGSQDNAPMRIKVTYQLRPRARIWFNGRVPSGIKTKLGWRKR</sequence>
<gene>
    <name evidence="1" type="ORF">HNQ72_004336</name>
</gene>
<comment type="caution">
    <text evidence="1">The sequence shown here is derived from an EMBL/GenBank/DDBJ whole genome shotgun (WGS) entry which is preliminary data.</text>
</comment>
<reference evidence="1 2" key="1">
    <citation type="submission" date="2020-08" db="EMBL/GenBank/DDBJ databases">
        <title>Genomic Encyclopedia of Type Strains, Phase IV (KMG-IV): sequencing the most valuable type-strain genomes for metagenomic binning, comparative biology and taxonomic classification.</title>
        <authorList>
            <person name="Goeker M."/>
        </authorList>
    </citation>
    <scope>NUCLEOTIDE SEQUENCE [LARGE SCALE GENOMIC DNA]</scope>
    <source>
        <strain evidence="1 2">DSM 100734</strain>
    </source>
</reference>
<dbReference type="Proteomes" id="UP000547879">
    <property type="component" value="Unassembled WGS sequence"/>
</dbReference>
<dbReference type="EMBL" id="JACHEG010000006">
    <property type="protein sequence ID" value="MBB6164491.1"/>
    <property type="molecule type" value="Genomic_DNA"/>
</dbReference>
<protein>
    <submittedName>
        <fullName evidence="1">Uncharacterized protein</fullName>
    </submittedName>
</protein>
<proteinExistence type="predicted"/>
<evidence type="ECO:0000313" key="1">
    <source>
        <dbReference type="EMBL" id="MBB6164491.1"/>
    </source>
</evidence>
<evidence type="ECO:0000313" key="2">
    <source>
        <dbReference type="Proteomes" id="UP000547879"/>
    </source>
</evidence>